<name>A0AAE0S744_9BIVA</name>
<dbReference type="AlphaFoldDB" id="A0AAE0S744"/>
<accession>A0AAE0S744</accession>
<dbReference type="SMART" id="SM00054">
    <property type="entry name" value="EFh"/>
    <property type="match status" value="4"/>
</dbReference>
<protein>
    <recommendedName>
        <fullName evidence="3">EF-hand domain-containing protein</fullName>
    </recommendedName>
</protein>
<keyword evidence="1" id="KW-0106">Calcium</keyword>
<feature type="domain" description="EF-hand" evidence="3">
    <location>
        <begin position="177"/>
        <end position="212"/>
    </location>
</feature>
<keyword evidence="5" id="KW-1185">Reference proteome</keyword>
<dbReference type="InterPro" id="IPR011992">
    <property type="entry name" value="EF-hand-dom_pair"/>
</dbReference>
<reference evidence="4" key="3">
    <citation type="submission" date="2023-05" db="EMBL/GenBank/DDBJ databases">
        <authorList>
            <person name="Smith C.H."/>
        </authorList>
    </citation>
    <scope>NUCLEOTIDE SEQUENCE</scope>
    <source>
        <strain evidence="4">CHS0354</strain>
        <tissue evidence="4">Mantle</tissue>
    </source>
</reference>
<proteinExistence type="predicted"/>
<organism evidence="4 5">
    <name type="scientific">Potamilus streckersoni</name>
    <dbReference type="NCBI Taxonomy" id="2493646"/>
    <lineage>
        <taxon>Eukaryota</taxon>
        <taxon>Metazoa</taxon>
        <taxon>Spiralia</taxon>
        <taxon>Lophotrochozoa</taxon>
        <taxon>Mollusca</taxon>
        <taxon>Bivalvia</taxon>
        <taxon>Autobranchia</taxon>
        <taxon>Heteroconchia</taxon>
        <taxon>Palaeoheterodonta</taxon>
        <taxon>Unionida</taxon>
        <taxon>Unionoidea</taxon>
        <taxon>Unionidae</taxon>
        <taxon>Ambleminae</taxon>
        <taxon>Lampsilini</taxon>
        <taxon>Potamilus</taxon>
    </lineage>
</organism>
<dbReference type="PROSITE" id="PS00018">
    <property type="entry name" value="EF_HAND_1"/>
    <property type="match status" value="1"/>
</dbReference>
<reference evidence="4" key="1">
    <citation type="journal article" date="2021" name="Genome Biol. Evol.">
        <title>A High-Quality Reference Genome for a Parasitic Bivalve with Doubly Uniparental Inheritance (Bivalvia: Unionida).</title>
        <authorList>
            <person name="Smith C.H."/>
        </authorList>
    </citation>
    <scope>NUCLEOTIDE SEQUENCE</scope>
    <source>
        <strain evidence="4">CHS0354</strain>
    </source>
</reference>
<feature type="transmembrane region" description="Helical" evidence="2">
    <location>
        <begin position="32"/>
        <end position="50"/>
    </location>
</feature>
<dbReference type="Pfam" id="PF13202">
    <property type="entry name" value="EF-hand_5"/>
    <property type="match status" value="3"/>
</dbReference>
<dbReference type="Proteomes" id="UP001195483">
    <property type="component" value="Unassembled WGS sequence"/>
</dbReference>
<dbReference type="SUPFAM" id="SSF47473">
    <property type="entry name" value="EF-hand"/>
    <property type="match status" value="1"/>
</dbReference>
<keyword evidence="2" id="KW-1133">Transmembrane helix</keyword>
<keyword evidence="2" id="KW-0472">Membrane</keyword>
<keyword evidence="2" id="KW-0812">Transmembrane</keyword>
<dbReference type="Gene3D" id="1.10.238.10">
    <property type="entry name" value="EF-hand"/>
    <property type="match status" value="1"/>
</dbReference>
<dbReference type="EMBL" id="JAEAOA010001047">
    <property type="protein sequence ID" value="KAK3586419.1"/>
    <property type="molecule type" value="Genomic_DNA"/>
</dbReference>
<evidence type="ECO:0000256" key="2">
    <source>
        <dbReference type="SAM" id="Phobius"/>
    </source>
</evidence>
<evidence type="ECO:0000256" key="1">
    <source>
        <dbReference type="ARBA" id="ARBA00022837"/>
    </source>
</evidence>
<reference evidence="4" key="2">
    <citation type="journal article" date="2021" name="Genome Biol. Evol.">
        <title>Developing a high-quality reference genome for a parasitic bivalve with doubly uniparental inheritance (Bivalvia: Unionida).</title>
        <authorList>
            <person name="Smith C.H."/>
        </authorList>
    </citation>
    <scope>NUCLEOTIDE SEQUENCE</scope>
    <source>
        <strain evidence="4">CHS0354</strain>
        <tissue evidence="4">Mantle</tissue>
    </source>
</reference>
<gene>
    <name evidence="4" type="ORF">CHS0354_017063</name>
</gene>
<dbReference type="InterPro" id="IPR018247">
    <property type="entry name" value="EF_Hand_1_Ca_BS"/>
</dbReference>
<dbReference type="PROSITE" id="PS50222">
    <property type="entry name" value="EF_HAND_2"/>
    <property type="match status" value="1"/>
</dbReference>
<comment type="caution">
    <text evidence="4">The sequence shown here is derived from an EMBL/GenBank/DDBJ whole genome shotgun (WGS) entry which is preliminary data.</text>
</comment>
<dbReference type="GO" id="GO:0005509">
    <property type="term" value="F:calcium ion binding"/>
    <property type="evidence" value="ECO:0007669"/>
    <property type="project" value="InterPro"/>
</dbReference>
<sequence>MILAGKVRGIVLGHNPAYIILRSMMSVSISNGFAISPCITLTWLLLTFFVRSKWRKLRAIMGQSNSRLSEFQKRKLIHEFRTFFDLNKDGKIEVKDFQLAKKKICEMSGWKPGTDKYRKINELFIQIWTKLDEDGDANFDGRITEEEWLNMWENFNKRSLMQATKENTDGTKNIPDWLEKYIEYKFDLLDRTGDGEIDIEEYEYVMSEFGVPSKDARNAFLMFSENHEKKVDYDYFRELCVQLYRSDDPCALGNFINGRLNYTD</sequence>
<dbReference type="InterPro" id="IPR002048">
    <property type="entry name" value="EF_hand_dom"/>
</dbReference>
<evidence type="ECO:0000313" key="5">
    <source>
        <dbReference type="Proteomes" id="UP001195483"/>
    </source>
</evidence>
<evidence type="ECO:0000313" key="4">
    <source>
        <dbReference type="EMBL" id="KAK3586419.1"/>
    </source>
</evidence>
<evidence type="ECO:0000259" key="3">
    <source>
        <dbReference type="PROSITE" id="PS50222"/>
    </source>
</evidence>